<keyword evidence="7" id="KW-0393">Immunoglobulin domain</keyword>
<dbReference type="InterPro" id="IPR036179">
    <property type="entry name" value="Ig-like_dom_sf"/>
</dbReference>
<dbReference type="Proteomes" id="UP001153269">
    <property type="component" value="Unassembled WGS sequence"/>
</dbReference>
<comment type="caution">
    <text evidence="12">The sequence shown here is derived from an EMBL/GenBank/DDBJ whole genome shotgun (WGS) entry which is preliminary data.</text>
</comment>
<evidence type="ECO:0000313" key="12">
    <source>
        <dbReference type="EMBL" id="CAB1418192.1"/>
    </source>
</evidence>
<keyword evidence="9" id="KW-0812">Transmembrane</keyword>
<dbReference type="InterPro" id="IPR013783">
    <property type="entry name" value="Ig-like_fold"/>
</dbReference>
<comment type="subcellular location">
    <subcellularLocation>
        <location evidence="1">Cell membrane</location>
    </subcellularLocation>
</comment>
<evidence type="ECO:0000256" key="9">
    <source>
        <dbReference type="SAM" id="Phobius"/>
    </source>
</evidence>
<sequence length="729" mass="80577">MGLLLLLTSSLLFSYFYPGIVVDAQRSFTIQNIVLSIEPSTNVTRDTNVTVRCKANVSSGTGVLSREYTIYKDSKKVYTKTSSTSEDLLYPLPGARVSNTGKYKCKINIEGKEKTSEATKLTVTGLSKPVLHINNGVVNEEEEVTARCTAPGETGSIYFYFYEDSKEIRDNLVNSNQLEAKFPLSSIGIHKLSCNYAVLIMPDSFKSEKSNSITVSVKELSITPVLEILPQSKVYEGDQLSILCTIRTFLNSSVSSPADLYLSHGIKLLSSGKTKVNHSMVALAQDPGDFECRLEIGNVAKVTKKMVTVTELFSVPTLTMSPAEVFQKDYMTLTCRSENYASERIPMEELSYTLEPPDSHLTPMKPGVFSGRALQYDFNYTCVAQAKGIMKHSDTLTVYPKVSVSIPKISVVGKAVLGQPFNILCQSDTGSFPINYTLLWDYDKLSTTTVKLPLQEALFTVTISRPEEINKYMCEATNKHREAPLSKRLNAAVIVPLTDTTLTVLPNLTEISEGDDLYLICGTKGSPPVTFKWYRDGDKQPLFTTTTNKNNTHHQVSQLSKEHSGTYYCEAVNQANNVVRSEKVTVEVRMALWKKAVIGGVGLVVVSLLVLACVLYCKSKRVRVVRAAVSVWSERPPEAANDEESSVLSSEPDVEYTEVVHPQPVDTVRVPLRKGTDTVYSELKNLPHGAADHHDYGSVEYAELNGDRPEISHHLPEANNPQDLPVPVD</sequence>
<dbReference type="FunFam" id="2.60.40.10:FF:000357">
    <property type="entry name" value="Fc receptor like 1"/>
    <property type="match status" value="1"/>
</dbReference>
<keyword evidence="6" id="KW-0325">Glycoprotein</keyword>
<dbReference type="InterPro" id="IPR007110">
    <property type="entry name" value="Ig-like_dom"/>
</dbReference>
<reference evidence="12" key="1">
    <citation type="submission" date="2020-03" db="EMBL/GenBank/DDBJ databases">
        <authorList>
            <person name="Weist P."/>
        </authorList>
    </citation>
    <scope>NUCLEOTIDE SEQUENCE</scope>
</reference>
<feature type="domain" description="Ig-like" evidence="11">
    <location>
        <begin position="407"/>
        <end position="490"/>
    </location>
</feature>
<dbReference type="Gene3D" id="2.60.40.10">
    <property type="entry name" value="Immunoglobulins"/>
    <property type="match status" value="2"/>
</dbReference>
<keyword evidence="3 10" id="KW-0732">Signal</keyword>
<dbReference type="InterPro" id="IPR003598">
    <property type="entry name" value="Ig_sub2"/>
</dbReference>
<keyword evidence="2" id="KW-1003">Cell membrane</keyword>
<dbReference type="SMART" id="SM00408">
    <property type="entry name" value="IGc2"/>
    <property type="match status" value="1"/>
</dbReference>
<dbReference type="CDD" id="cd00096">
    <property type="entry name" value="Ig"/>
    <property type="match status" value="1"/>
</dbReference>
<feature type="region of interest" description="Disordered" evidence="8">
    <location>
        <begin position="704"/>
        <end position="729"/>
    </location>
</feature>
<accession>A0A9N7TSM0</accession>
<evidence type="ECO:0000256" key="5">
    <source>
        <dbReference type="ARBA" id="ARBA00023157"/>
    </source>
</evidence>
<dbReference type="PANTHER" id="PTHR11481">
    <property type="entry name" value="IMMUNOGLOBULIN FC RECEPTOR"/>
    <property type="match status" value="1"/>
</dbReference>
<evidence type="ECO:0000256" key="10">
    <source>
        <dbReference type="SAM" id="SignalP"/>
    </source>
</evidence>
<feature type="signal peptide" evidence="10">
    <location>
        <begin position="1"/>
        <end position="18"/>
    </location>
</feature>
<keyword evidence="9" id="KW-1133">Transmembrane helix</keyword>
<dbReference type="AlphaFoldDB" id="A0A9N7TSM0"/>
<feature type="chain" id="PRO_5040408952" description="Ig-like domain-containing protein" evidence="10">
    <location>
        <begin position="19"/>
        <end position="729"/>
    </location>
</feature>
<dbReference type="InterPro" id="IPR050488">
    <property type="entry name" value="Ig_Fc_receptor"/>
</dbReference>
<evidence type="ECO:0000256" key="4">
    <source>
        <dbReference type="ARBA" id="ARBA00023136"/>
    </source>
</evidence>
<gene>
    <name evidence="12" type="ORF">PLEPLA_LOCUS6014</name>
</gene>
<feature type="domain" description="Ig-like" evidence="11">
    <location>
        <begin position="18"/>
        <end position="122"/>
    </location>
</feature>
<dbReference type="InterPro" id="IPR003599">
    <property type="entry name" value="Ig_sub"/>
</dbReference>
<evidence type="ECO:0000256" key="3">
    <source>
        <dbReference type="ARBA" id="ARBA00022729"/>
    </source>
</evidence>
<protein>
    <recommendedName>
        <fullName evidence="11">Ig-like domain-containing protein</fullName>
    </recommendedName>
</protein>
<dbReference type="Pfam" id="PF13927">
    <property type="entry name" value="Ig_3"/>
    <property type="match status" value="1"/>
</dbReference>
<keyword evidence="5" id="KW-1015">Disulfide bond</keyword>
<dbReference type="PANTHER" id="PTHR11481:SF125">
    <property type="entry name" value="PLATELET ENDOTHELIAL CELL ADHESION MOLECULE-LIKE ISOFORM X1"/>
    <property type="match status" value="1"/>
</dbReference>
<proteinExistence type="predicted"/>
<keyword evidence="13" id="KW-1185">Reference proteome</keyword>
<feature type="domain" description="Ig-like" evidence="11">
    <location>
        <begin position="224"/>
        <end position="308"/>
    </location>
</feature>
<dbReference type="SUPFAM" id="SSF48726">
    <property type="entry name" value="Immunoglobulin"/>
    <property type="match status" value="3"/>
</dbReference>
<name>A0A9N7TSM0_PLEPL</name>
<evidence type="ECO:0000256" key="2">
    <source>
        <dbReference type="ARBA" id="ARBA00022475"/>
    </source>
</evidence>
<evidence type="ECO:0000256" key="7">
    <source>
        <dbReference type="ARBA" id="ARBA00023319"/>
    </source>
</evidence>
<keyword evidence="4 9" id="KW-0472">Membrane</keyword>
<organism evidence="12 13">
    <name type="scientific">Pleuronectes platessa</name>
    <name type="common">European plaice</name>
    <dbReference type="NCBI Taxonomy" id="8262"/>
    <lineage>
        <taxon>Eukaryota</taxon>
        <taxon>Metazoa</taxon>
        <taxon>Chordata</taxon>
        <taxon>Craniata</taxon>
        <taxon>Vertebrata</taxon>
        <taxon>Euteleostomi</taxon>
        <taxon>Actinopterygii</taxon>
        <taxon>Neopterygii</taxon>
        <taxon>Teleostei</taxon>
        <taxon>Neoteleostei</taxon>
        <taxon>Acanthomorphata</taxon>
        <taxon>Carangaria</taxon>
        <taxon>Pleuronectiformes</taxon>
        <taxon>Pleuronectoidei</taxon>
        <taxon>Pleuronectidae</taxon>
        <taxon>Pleuronectes</taxon>
    </lineage>
</organism>
<evidence type="ECO:0000259" key="11">
    <source>
        <dbReference type="PROSITE" id="PS50835"/>
    </source>
</evidence>
<feature type="domain" description="Ig-like" evidence="11">
    <location>
        <begin position="496"/>
        <end position="585"/>
    </location>
</feature>
<feature type="compositionally biased region" description="Basic and acidic residues" evidence="8">
    <location>
        <begin position="705"/>
        <end position="716"/>
    </location>
</feature>
<dbReference type="PROSITE" id="PS50835">
    <property type="entry name" value="IG_LIKE"/>
    <property type="match status" value="4"/>
</dbReference>
<dbReference type="GO" id="GO:0009897">
    <property type="term" value="C:external side of plasma membrane"/>
    <property type="evidence" value="ECO:0007669"/>
    <property type="project" value="TreeGrafter"/>
</dbReference>
<dbReference type="GO" id="GO:0007166">
    <property type="term" value="P:cell surface receptor signaling pathway"/>
    <property type="evidence" value="ECO:0007669"/>
    <property type="project" value="TreeGrafter"/>
</dbReference>
<evidence type="ECO:0000256" key="8">
    <source>
        <dbReference type="SAM" id="MobiDB-lite"/>
    </source>
</evidence>
<evidence type="ECO:0000256" key="1">
    <source>
        <dbReference type="ARBA" id="ARBA00004236"/>
    </source>
</evidence>
<dbReference type="GO" id="GO:0098742">
    <property type="term" value="P:cell-cell adhesion via plasma-membrane adhesion molecules"/>
    <property type="evidence" value="ECO:0007669"/>
    <property type="project" value="TreeGrafter"/>
</dbReference>
<feature type="transmembrane region" description="Helical" evidence="9">
    <location>
        <begin position="596"/>
        <end position="617"/>
    </location>
</feature>
<dbReference type="SMART" id="SM00409">
    <property type="entry name" value="IG"/>
    <property type="match status" value="3"/>
</dbReference>
<dbReference type="GO" id="GO:0004888">
    <property type="term" value="F:transmembrane signaling receptor activity"/>
    <property type="evidence" value="ECO:0007669"/>
    <property type="project" value="TreeGrafter"/>
</dbReference>
<evidence type="ECO:0000313" key="13">
    <source>
        <dbReference type="Proteomes" id="UP001153269"/>
    </source>
</evidence>
<evidence type="ECO:0000256" key="6">
    <source>
        <dbReference type="ARBA" id="ARBA00023180"/>
    </source>
</evidence>
<dbReference type="GO" id="GO:0006955">
    <property type="term" value="P:immune response"/>
    <property type="evidence" value="ECO:0007669"/>
    <property type="project" value="TreeGrafter"/>
</dbReference>
<dbReference type="EMBL" id="CADEAL010000310">
    <property type="protein sequence ID" value="CAB1418192.1"/>
    <property type="molecule type" value="Genomic_DNA"/>
</dbReference>